<protein>
    <submittedName>
        <fullName evidence="2">Inhibitor of lysozyme (Ivy)</fullName>
    </submittedName>
</protein>
<evidence type="ECO:0000256" key="1">
    <source>
        <dbReference type="SAM" id="SignalP"/>
    </source>
</evidence>
<feature type="signal peptide" evidence="1">
    <location>
        <begin position="1"/>
        <end position="21"/>
    </location>
</feature>
<dbReference type="Gene3D" id="3.40.1420.10">
    <property type="entry name" value="Inhibitor of vertebrate lysozyme"/>
    <property type="match status" value="1"/>
</dbReference>
<comment type="caution">
    <text evidence="2">The sequence shown here is derived from an EMBL/GenBank/DDBJ whole genome shotgun (WGS) entry which is preliminary data.</text>
</comment>
<feature type="chain" id="PRO_5016359006" evidence="1">
    <location>
        <begin position="22"/>
        <end position="164"/>
    </location>
</feature>
<dbReference type="Proteomes" id="UP000246569">
    <property type="component" value="Unassembled WGS sequence"/>
</dbReference>
<keyword evidence="1" id="KW-0732">Signal</keyword>
<evidence type="ECO:0000313" key="2">
    <source>
        <dbReference type="EMBL" id="PWV58313.1"/>
    </source>
</evidence>
<proteinExistence type="predicted"/>
<gene>
    <name evidence="2" type="ORF">C7443_1204</name>
</gene>
<organism evidence="2 3">
    <name type="scientific">Plasticicumulans acidivorans</name>
    <dbReference type="NCBI Taxonomy" id="886464"/>
    <lineage>
        <taxon>Bacteria</taxon>
        <taxon>Pseudomonadati</taxon>
        <taxon>Pseudomonadota</taxon>
        <taxon>Gammaproteobacteria</taxon>
        <taxon>Candidatus Competibacteraceae</taxon>
        <taxon>Plasticicumulans</taxon>
    </lineage>
</organism>
<dbReference type="RefSeq" id="WP_110020666.1">
    <property type="nucleotide sequence ID" value="NZ_QGTJ01000020.1"/>
</dbReference>
<reference evidence="2 3" key="1">
    <citation type="submission" date="2018-05" db="EMBL/GenBank/DDBJ databases">
        <title>Genomic Encyclopedia of Type Strains, Phase IV (KMG-IV): sequencing the most valuable type-strain genomes for metagenomic binning, comparative biology and taxonomic classification.</title>
        <authorList>
            <person name="Goeker M."/>
        </authorList>
    </citation>
    <scope>NUCLEOTIDE SEQUENCE [LARGE SCALE GENOMIC DNA]</scope>
    <source>
        <strain evidence="2 3">DSM 23606</strain>
    </source>
</reference>
<dbReference type="Pfam" id="PF08816">
    <property type="entry name" value="Ivy"/>
    <property type="match status" value="1"/>
</dbReference>
<dbReference type="OrthoDB" id="8858386at2"/>
<dbReference type="SUPFAM" id="SSF89872">
    <property type="entry name" value="Inhibitor of vertebrate lysozyme, Ivy"/>
    <property type="match status" value="1"/>
</dbReference>
<dbReference type="EMBL" id="QGTJ01000020">
    <property type="protein sequence ID" value="PWV58313.1"/>
    <property type="molecule type" value="Genomic_DNA"/>
</dbReference>
<dbReference type="InterPro" id="IPR036501">
    <property type="entry name" value="Inhibitor_vert_lysozyme_sf"/>
</dbReference>
<name>A0A317MQI3_9GAMM</name>
<evidence type="ECO:0000313" key="3">
    <source>
        <dbReference type="Proteomes" id="UP000246569"/>
    </source>
</evidence>
<keyword evidence="3" id="KW-1185">Reference proteome</keyword>
<sequence>MNSVCGVIAGVLLTCATLATAAQPCRNGQLEPAPAPYAGSGSDLLQRVPALAAAHARLLGQPQWLSQWSGPSSEPQQFTAAGHTYLIADVCQPHACGDQQYFGVWDLDHGHYGGLRYKFGRWIELGVLDDGMRAAALCAIEADQANARQVREYLNGHPFQAPWE</sequence>
<accession>A0A317MQI3</accession>
<dbReference type="AlphaFoldDB" id="A0A317MQI3"/>